<evidence type="ECO:0000313" key="5">
    <source>
        <dbReference type="EMBL" id="MCC9641800.1"/>
    </source>
</evidence>
<evidence type="ECO:0000313" key="6">
    <source>
        <dbReference type="Proteomes" id="UP001430306"/>
    </source>
</evidence>
<dbReference type="SUPFAM" id="SSF52266">
    <property type="entry name" value="SGNH hydrolase"/>
    <property type="match status" value="1"/>
</dbReference>
<keyword evidence="6" id="KW-1185">Reference proteome</keyword>
<keyword evidence="3" id="KW-0732">Signal</keyword>
<evidence type="ECO:0000256" key="1">
    <source>
        <dbReference type="ARBA" id="ARBA00022801"/>
    </source>
</evidence>
<feature type="domain" description="Sialate O-acetylesterase" evidence="4">
    <location>
        <begin position="113"/>
        <end position="243"/>
    </location>
</feature>
<proteinExistence type="predicted"/>
<dbReference type="Pfam" id="PF03629">
    <property type="entry name" value="SASA"/>
    <property type="match status" value="2"/>
</dbReference>
<organism evidence="5 6">
    <name type="scientific">Rhodopirellula halodulae</name>
    <dbReference type="NCBI Taxonomy" id="2894198"/>
    <lineage>
        <taxon>Bacteria</taxon>
        <taxon>Pseudomonadati</taxon>
        <taxon>Planctomycetota</taxon>
        <taxon>Planctomycetia</taxon>
        <taxon>Pirellulales</taxon>
        <taxon>Pirellulaceae</taxon>
        <taxon>Rhodopirellula</taxon>
    </lineage>
</organism>
<evidence type="ECO:0000259" key="4">
    <source>
        <dbReference type="Pfam" id="PF03629"/>
    </source>
</evidence>
<keyword evidence="1" id="KW-0378">Hydrolase</keyword>
<dbReference type="PANTHER" id="PTHR22901">
    <property type="entry name" value="SIALATE O-ACETYLESTERASE"/>
    <property type="match status" value="1"/>
</dbReference>
<dbReference type="InterPro" id="IPR039329">
    <property type="entry name" value="SIAE"/>
</dbReference>
<protein>
    <submittedName>
        <fullName evidence="5">Sialate O-acetylesterase</fullName>
    </submittedName>
</protein>
<feature type="domain" description="Sialate O-acetylesterase" evidence="4">
    <location>
        <begin position="291"/>
        <end position="371"/>
    </location>
</feature>
<feature type="signal peptide" evidence="3">
    <location>
        <begin position="1"/>
        <end position="30"/>
    </location>
</feature>
<dbReference type="InterPro" id="IPR036514">
    <property type="entry name" value="SGNH_hydro_sf"/>
</dbReference>
<dbReference type="InterPro" id="IPR005181">
    <property type="entry name" value="SASA"/>
</dbReference>
<evidence type="ECO:0000256" key="2">
    <source>
        <dbReference type="SAM" id="MobiDB-lite"/>
    </source>
</evidence>
<evidence type="ECO:0000256" key="3">
    <source>
        <dbReference type="SAM" id="SignalP"/>
    </source>
</evidence>
<dbReference type="EMBL" id="JAJKFW010000012">
    <property type="protein sequence ID" value="MCC9641800.1"/>
    <property type="molecule type" value="Genomic_DNA"/>
</dbReference>
<comment type="caution">
    <text evidence="5">The sequence shown here is derived from an EMBL/GenBank/DDBJ whole genome shotgun (WGS) entry which is preliminary data.</text>
</comment>
<feature type="region of interest" description="Disordered" evidence="2">
    <location>
        <begin position="498"/>
        <end position="518"/>
    </location>
</feature>
<accession>A0ABS8NE20</accession>
<name>A0ABS8NE20_9BACT</name>
<reference evidence="5" key="1">
    <citation type="submission" date="2021-11" db="EMBL/GenBank/DDBJ databases">
        <title>Genome sequence.</title>
        <authorList>
            <person name="Sun Q."/>
        </authorList>
    </citation>
    <scope>NUCLEOTIDE SEQUENCE</scope>
    <source>
        <strain evidence="5">JC740</strain>
    </source>
</reference>
<dbReference type="Gene3D" id="3.40.50.1110">
    <property type="entry name" value="SGNH hydrolase"/>
    <property type="match status" value="1"/>
</dbReference>
<sequence length="518" mass="57869">MKSLTWRPSVLAAFVVAECLLLQLQTPAQAELMLPSIFGDSMVVQRDEPVHVWGWTEPGQEVRVQLGDRAASGKANGEGRFDVSVPALPAGGPYELTVKADETKTFTDVLVGEVWICSGQSNMAWSVRSANDPDLESLSANYPEIRLISVPQVGTQEPQRDFKGQWAEATPETVKDFSAVGYFFGRQLHQTLDVPIGLIDNAWGGSAAEAWVPRDVLEADGKYESMLAGWDNRMAKYDYDALLEAWKEKQKAWVEKGRKGIAPRRPRDDSAGNHRPANIYNGVLLPTIGYTMRGVIWYQGESNAGRAYEYRDLFPLMIQTWRDQWGQGDFPFYWVQLADFRSEVDEPTDSSWAELREAQTMTMSRLPNTGEAVILNLGESADIHPKNKQDVAKRLARWALAKDYGYDLPYRSPTYRDAEFDGNKAIVRFDHVGAGLDTFDVNEAIGFTLAGEDQKFVRANAKIVSKDTVEVTAEGITNPVAVRYAWADNPVCNVQSKEGLPMTPFRSDDWPGITQPKE</sequence>
<feature type="chain" id="PRO_5045955167" evidence="3">
    <location>
        <begin position="31"/>
        <end position="518"/>
    </location>
</feature>
<dbReference type="PANTHER" id="PTHR22901:SF0">
    <property type="entry name" value="SIALATE O-ACETYLESTERASE"/>
    <property type="match status" value="1"/>
</dbReference>
<gene>
    <name evidence="5" type="ORF">LOC71_05900</name>
</gene>
<dbReference type="Proteomes" id="UP001430306">
    <property type="component" value="Unassembled WGS sequence"/>
</dbReference>
<dbReference type="RefSeq" id="WP_230272219.1">
    <property type="nucleotide sequence ID" value="NZ_JAJKFW010000012.1"/>
</dbReference>